<dbReference type="EMBL" id="SMGR01000003">
    <property type="protein sequence ID" value="TCL00402.1"/>
    <property type="molecule type" value="Genomic_DNA"/>
</dbReference>
<sequence length="58" mass="6166">MARGCDCVDMFATAGMVPSTRSCEIVDGLLPNEQAGRCVFELTDEKIGSFLSLPRGVA</sequence>
<protein>
    <submittedName>
        <fullName evidence="1">Uncharacterized protein</fullName>
    </submittedName>
</protein>
<keyword evidence="2" id="KW-1185">Reference proteome</keyword>
<name>A0A4R1N9E0_9RHOB</name>
<proteinExistence type="predicted"/>
<evidence type="ECO:0000313" key="1">
    <source>
        <dbReference type="EMBL" id="TCL00402.1"/>
    </source>
</evidence>
<evidence type="ECO:0000313" key="2">
    <source>
        <dbReference type="Proteomes" id="UP000295673"/>
    </source>
</evidence>
<dbReference type="Proteomes" id="UP000295673">
    <property type="component" value="Unassembled WGS sequence"/>
</dbReference>
<comment type="caution">
    <text evidence="1">The sequence shown here is derived from an EMBL/GenBank/DDBJ whole genome shotgun (WGS) entry which is preliminary data.</text>
</comment>
<gene>
    <name evidence="1" type="ORF">BXY66_3043</name>
</gene>
<dbReference type="AlphaFoldDB" id="A0A4R1N9E0"/>
<reference evidence="1 2" key="1">
    <citation type="submission" date="2019-03" db="EMBL/GenBank/DDBJ databases">
        <title>Genomic Encyclopedia of Archaeal and Bacterial Type Strains, Phase II (KMG-II): from individual species to whole genera.</title>
        <authorList>
            <person name="Goeker M."/>
        </authorList>
    </citation>
    <scope>NUCLEOTIDE SEQUENCE [LARGE SCALE GENOMIC DNA]</scope>
    <source>
        <strain evidence="1 2">DSM 26433</strain>
    </source>
</reference>
<accession>A0A4R1N9E0</accession>
<organism evidence="1 2">
    <name type="scientific">Shimia isoporae</name>
    <dbReference type="NCBI Taxonomy" id="647720"/>
    <lineage>
        <taxon>Bacteria</taxon>
        <taxon>Pseudomonadati</taxon>
        <taxon>Pseudomonadota</taxon>
        <taxon>Alphaproteobacteria</taxon>
        <taxon>Rhodobacterales</taxon>
        <taxon>Roseobacteraceae</taxon>
    </lineage>
</organism>